<dbReference type="SUPFAM" id="SSF51735">
    <property type="entry name" value="NAD(P)-binding Rossmann-fold domains"/>
    <property type="match status" value="1"/>
</dbReference>
<dbReference type="FunFam" id="3.40.50.720:FF:000084">
    <property type="entry name" value="Short-chain dehydrogenase reductase"/>
    <property type="match status" value="1"/>
</dbReference>
<dbReference type="CDD" id="cd05326">
    <property type="entry name" value="secoisolariciresinol-DH_like_SDR_c"/>
    <property type="match status" value="1"/>
</dbReference>
<reference evidence="3 4" key="1">
    <citation type="submission" date="2019-09" db="EMBL/GenBank/DDBJ databases">
        <title>A chromosome-level genome assembly of the Chinese tupelo Nyssa sinensis.</title>
        <authorList>
            <person name="Yang X."/>
            <person name="Kang M."/>
            <person name="Yang Y."/>
            <person name="Xiong H."/>
            <person name="Wang M."/>
            <person name="Zhang Z."/>
            <person name="Wang Z."/>
            <person name="Wu H."/>
            <person name="Ma T."/>
            <person name="Liu J."/>
            <person name="Xi Z."/>
        </authorList>
    </citation>
    <scope>NUCLEOTIDE SEQUENCE [LARGE SCALE GENOMIC DNA]</scope>
    <source>
        <strain evidence="3">J267</strain>
        <tissue evidence="3">Leaf</tissue>
    </source>
</reference>
<evidence type="ECO:0000313" key="3">
    <source>
        <dbReference type="EMBL" id="KAA8544305.1"/>
    </source>
</evidence>
<dbReference type="PRINTS" id="PR00081">
    <property type="entry name" value="GDHRDH"/>
</dbReference>
<proteinExistence type="inferred from homology"/>
<evidence type="ECO:0000313" key="4">
    <source>
        <dbReference type="Proteomes" id="UP000325577"/>
    </source>
</evidence>
<dbReference type="OrthoDB" id="294295at2759"/>
<protein>
    <recommendedName>
        <fullName evidence="5">Secoisolariciresinol dehydrogenase</fullName>
    </recommendedName>
</protein>
<dbReference type="Proteomes" id="UP000325577">
    <property type="component" value="Linkage Group LG11"/>
</dbReference>
<dbReference type="PRINTS" id="PR00080">
    <property type="entry name" value="SDRFAMILY"/>
</dbReference>
<dbReference type="GO" id="GO:0016616">
    <property type="term" value="F:oxidoreductase activity, acting on the CH-OH group of donors, NAD or NADP as acceptor"/>
    <property type="evidence" value="ECO:0007669"/>
    <property type="project" value="InterPro"/>
</dbReference>
<evidence type="ECO:0000256" key="1">
    <source>
        <dbReference type="ARBA" id="ARBA00006484"/>
    </source>
</evidence>
<dbReference type="Gene3D" id="3.40.50.720">
    <property type="entry name" value="NAD(P)-binding Rossmann-like Domain"/>
    <property type="match status" value="1"/>
</dbReference>
<gene>
    <name evidence="3" type="ORF">F0562_022317</name>
</gene>
<accession>A0A5J5BMC1</accession>
<dbReference type="InterPro" id="IPR045309">
    <property type="entry name" value="ABA2-like"/>
</dbReference>
<dbReference type="InterPro" id="IPR036291">
    <property type="entry name" value="NAD(P)-bd_dom_sf"/>
</dbReference>
<sequence length="271" mass="28859">MASVSVFSIAARRLEGKVALITGGASGIGERTARLFSKHGAKVVIADIHDNLAQSVCKDLDPKSASFVHCDVTKETEVENAVNTTVAKYGKLDIMFNNAGIVGVAKLNILDVEKGEFEQVINVNLIGVFLGTKHAARVMIPNRRGSIITTASVASTMGGCSPHAYTSSKHAVLGLTRNTAVELGRYGIRVNCVSPYLVSTPLAKNFLKMDDKGFNSVYSNLKGEVLKPEDVAEAVLYLGSDDSKYVSGHNLIVDGGFSIVNSGFCLFEQST</sequence>
<organism evidence="3 4">
    <name type="scientific">Nyssa sinensis</name>
    <dbReference type="NCBI Taxonomy" id="561372"/>
    <lineage>
        <taxon>Eukaryota</taxon>
        <taxon>Viridiplantae</taxon>
        <taxon>Streptophyta</taxon>
        <taxon>Embryophyta</taxon>
        <taxon>Tracheophyta</taxon>
        <taxon>Spermatophyta</taxon>
        <taxon>Magnoliopsida</taxon>
        <taxon>eudicotyledons</taxon>
        <taxon>Gunneridae</taxon>
        <taxon>Pentapetalae</taxon>
        <taxon>asterids</taxon>
        <taxon>Cornales</taxon>
        <taxon>Nyssaceae</taxon>
        <taxon>Nyssa</taxon>
    </lineage>
</organism>
<comment type="similarity">
    <text evidence="1">Belongs to the short-chain dehydrogenases/reductases (SDR) family.</text>
</comment>
<dbReference type="AlphaFoldDB" id="A0A5J5BMC1"/>
<dbReference type="InterPro" id="IPR002347">
    <property type="entry name" value="SDR_fam"/>
</dbReference>
<keyword evidence="4" id="KW-1185">Reference proteome</keyword>
<evidence type="ECO:0008006" key="5">
    <source>
        <dbReference type="Google" id="ProtNLM"/>
    </source>
</evidence>
<dbReference type="PANTHER" id="PTHR43180">
    <property type="entry name" value="3-OXOACYL-(ACYL-CARRIER-PROTEIN) REDUCTASE (AFU_ORTHOLOGUE AFUA_6G11210)"/>
    <property type="match status" value="1"/>
</dbReference>
<dbReference type="NCBIfam" id="NF005559">
    <property type="entry name" value="PRK07231.1"/>
    <property type="match status" value="1"/>
</dbReference>
<evidence type="ECO:0000256" key="2">
    <source>
        <dbReference type="ARBA" id="ARBA00023002"/>
    </source>
</evidence>
<name>A0A5J5BMC1_9ASTE</name>
<dbReference type="PANTHER" id="PTHR43180:SF30">
    <property type="entry name" value="MOMILACTONE A SYNTHASE"/>
    <property type="match status" value="1"/>
</dbReference>
<dbReference type="EMBL" id="CM018034">
    <property type="protein sequence ID" value="KAA8544305.1"/>
    <property type="molecule type" value="Genomic_DNA"/>
</dbReference>
<dbReference type="Pfam" id="PF13561">
    <property type="entry name" value="adh_short_C2"/>
    <property type="match status" value="1"/>
</dbReference>
<keyword evidence="2" id="KW-0560">Oxidoreductase</keyword>